<sequence length="120" mass="13736">MPYKRIGKANEQRRGIIICFIKLFTLIRIVHANTKNLVGALNNRKKLHVPDVKINRVVGKTGKCRQCIFFQGCLEISKTPTNTQAKIDQSIADHNAKTLYVAFRKKITCQFHSNIPIWCV</sequence>
<accession>A0A1I5DZD1</accession>
<organism evidence="1 2">
    <name type="scientific">Formivibrio citricus</name>
    <dbReference type="NCBI Taxonomy" id="83765"/>
    <lineage>
        <taxon>Bacteria</taxon>
        <taxon>Pseudomonadati</taxon>
        <taxon>Pseudomonadota</taxon>
        <taxon>Betaproteobacteria</taxon>
        <taxon>Neisseriales</taxon>
        <taxon>Chitinibacteraceae</taxon>
        <taxon>Formivibrio</taxon>
    </lineage>
</organism>
<protein>
    <submittedName>
        <fullName evidence="1">Uncharacterized protein</fullName>
    </submittedName>
</protein>
<keyword evidence="2" id="KW-1185">Reference proteome</keyword>
<gene>
    <name evidence="1" type="ORF">SAMN05660284_02790</name>
</gene>
<dbReference type="AlphaFoldDB" id="A0A1I5DZD1"/>
<evidence type="ECO:0000313" key="1">
    <source>
        <dbReference type="EMBL" id="SFO04586.1"/>
    </source>
</evidence>
<reference evidence="2" key="1">
    <citation type="submission" date="2016-10" db="EMBL/GenBank/DDBJ databases">
        <authorList>
            <person name="Varghese N."/>
            <person name="Submissions S."/>
        </authorList>
    </citation>
    <scope>NUCLEOTIDE SEQUENCE [LARGE SCALE GENOMIC DNA]</scope>
    <source>
        <strain evidence="2">DSM 6150</strain>
    </source>
</reference>
<proteinExistence type="predicted"/>
<evidence type="ECO:0000313" key="2">
    <source>
        <dbReference type="Proteomes" id="UP000242869"/>
    </source>
</evidence>
<dbReference type="Proteomes" id="UP000242869">
    <property type="component" value="Unassembled WGS sequence"/>
</dbReference>
<name>A0A1I5DZD1_9NEIS</name>
<dbReference type="EMBL" id="FOVE01000031">
    <property type="protein sequence ID" value="SFO04586.1"/>
    <property type="molecule type" value="Genomic_DNA"/>
</dbReference>